<protein>
    <recommendedName>
        <fullName evidence="4">Endolytic transglycosylase MltG</fullName>
    </recommendedName>
</protein>
<proteinExistence type="predicted"/>
<accession>A0ABS4IUR7</accession>
<gene>
    <name evidence="2" type="ORF">J2Z66_002915</name>
</gene>
<dbReference type="Proteomes" id="UP001519287">
    <property type="component" value="Unassembled WGS sequence"/>
</dbReference>
<evidence type="ECO:0000313" key="3">
    <source>
        <dbReference type="Proteomes" id="UP001519287"/>
    </source>
</evidence>
<keyword evidence="3" id="KW-1185">Reference proteome</keyword>
<organism evidence="2 3">
    <name type="scientific">Paenibacillus eucommiae</name>
    <dbReference type="NCBI Taxonomy" id="1355755"/>
    <lineage>
        <taxon>Bacteria</taxon>
        <taxon>Bacillati</taxon>
        <taxon>Bacillota</taxon>
        <taxon>Bacilli</taxon>
        <taxon>Bacillales</taxon>
        <taxon>Paenibacillaceae</taxon>
        <taxon>Paenibacillus</taxon>
    </lineage>
</organism>
<evidence type="ECO:0000313" key="2">
    <source>
        <dbReference type="EMBL" id="MBP1991308.1"/>
    </source>
</evidence>
<feature type="transmembrane region" description="Helical" evidence="1">
    <location>
        <begin position="7"/>
        <end position="29"/>
    </location>
</feature>
<comment type="caution">
    <text evidence="2">The sequence shown here is derived from an EMBL/GenBank/DDBJ whole genome shotgun (WGS) entry which is preliminary data.</text>
</comment>
<dbReference type="RefSeq" id="WP_209972063.1">
    <property type="nucleotide sequence ID" value="NZ_JAGGLB010000008.1"/>
</dbReference>
<evidence type="ECO:0000256" key="1">
    <source>
        <dbReference type="SAM" id="Phobius"/>
    </source>
</evidence>
<keyword evidence="1" id="KW-1133">Transmembrane helix</keyword>
<dbReference type="EMBL" id="JAGGLB010000008">
    <property type="protein sequence ID" value="MBP1991308.1"/>
    <property type="molecule type" value="Genomic_DNA"/>
</dbReference>
<name>A0ABS4IUR7_9BACL</name>
<reference evidence="2 3" key="1">
    <citation type="submission" date="2021-03" db="EMBL/GenBank/DDBJ databases">
        <title>Genomic Encyclopedia of Type Strains, Phase IV (KMG-IV): sequencing the most valuable type-strain genomes for metagenomic binning, comparative biology and taxonomic classification.</title>
        <authorList>
            <person name="Goeker M."/>
        </authorList>
    </citation>
    <scope>NUCLEOTIDE SEQUENCE [LARGE SCALE GENOMIC DNA]</scope>
    <source>
        <strain evidence="2 3">DSM 26048</strain>
    </source>
</reference>
<dbReference type="Gene3D" id="3.30.1490.480">
    <property type="entry name" value="Endolytic murein transglycosylase"/>
    <property type="match status" value="1"/>
</dbReference>
<keyword evidence="1" id="KW-0812">Transmembrane</keyword>
<sequence length="167" mass="18524">MLRNKSYLYGMGVGLIVGATLLQLMAYSINVTSQTTKPAAISEWDPISLKAEASKSFQVFEKGEKVYTQAELDRELQKKLKEEKDKLAVGSPAPSSAAKSTILYIQPDLVASNVSELLYKAGIVKDRSALEKELVKQNATRKMQVGFHRFEGELDIQQIIDILTSDQ</sequence>
<evidence type="ECO:0008006" key="4">
    <source>
        <dbReference type="Google" id="ProtNLM"/>
    </source>
</evidence>
<keyword evidence="1" id="KW-0472">Membrane</keyword>